<dbReference type="Proteomes" id="UP000216752">
    <property type="component" value="Chromosome"/>
</dbReference>
<sequence>MVKISANNSGLKKELNASKRQLARFQKDMPDLIPAGASTAMAALGVAMSAAAVKSVSLSAAMEQNKIAFSTMLGSGQAAQKMLDDLATFAEKTPFDFTSLVTSSKKMIGLGYSAEEIIPTLNILGDAVAAVGGNSENMSSIVDAFAKMRAGGMLAADQMNRLTDAGIPAWQMLAKVLNTDVATAMSMAEQKSINANTAISGMMAEMSTRYGGTMKTASATVSGQMSNIQDTATRTMTVVGDQITQAFDLKTKLGSASAEFAKFADSVKSQGLDTVLRNAVPDQAIVLGMTGVVAYSAANFIPTLAKIRIAALESAAAFRIMTAAMGPWGLAITGVTLLGGELYLQSQKTNASLDLMNSTIYDGASRMNLAGDSAGNLSSNLVQVGKAANYATDAMANFNATQKDGRGGSERYDYDIFAERDRLAALAAASTPPEIPSGGGGGDAGSSGVDEAVQAWEDLLNKTKQVTESIEQEWVQTTKTELEQLDIWKKKQIGDLDIIKAEYEANGQDFAAYEDDKAKIAAVYRTRRTKIVQQEARDAIAMYQSVRDGYESVQREMSQLTGSAKLTEDINIKYDDKIKAARDTFNKISQEYETATDAQKKTILSGLDSENAAYQVTEAGRLDLSKATANAITAYGIQKNKELTDNYATCKDIQASIDAAYNASSLTILQEALTKENAIRQSNYDAQKTMMDLYQQASADATLTWAEVMSRTSATAYDGFKSGIADVLSGTESISDAWGEVGNVVRKVVANMVAEYIAGRMAMALFGEKGGTQTMAKSVTQGAATAAAWWPAAIAVSLATFGANSGPAIGGMAAATVAGMAMGTVSGYATGGLLVGPGTGTSDSILMWGSNREYMLNAAATKSIGIGNLNYMNDTGKIPGFKTGGLVTGPSLSSLSRNYTAASPATKHSNTGVTNAGRQQPAMNVNFQVSSIDSKDTNRFFKKNGRNMAQTIANQARMFYSPT</sequence>
<feature type="domain" description="Tape measure protein N-terminal" evidence="2">
    <location>
        <begin position="56"/>
        <end position="236"/>
    </location>
</feature>
<dbReference type="InterPro" id="IPR013491">
    <property type="entry name" value="Tape_meas_N"/>
</dbReference>
<protein>
    <recommendedName>
        <fullName evidence="2">Tape measure protein N-terminal domain-containing protein</fullName>
    </recommendedName>
</protein>
<evidence type="ECO:0000259" key="2">
    <source>
        <dbReference type="Pfam" id="PF20155"/>
    </source>
</evidence>
<organism evidence="3 4">
    <name type="scientific">Sporomusa silvacetica DSM 10669</name>
    <dbReference type="NCBI Taxonomy" id="1123289"/>
    <lineage>
        <taxon>Bacteria</taxon>
        <taxon>Bacillati</taxon>
        <taxon>Bacillota</taxon>
        <taxon>Negativicutes</taxon>
        <taxon>Selenomonadales</taxon>
        <taxon>Sporomusaceae</taxon>
        <taxon>Sporomusa</taxon>
    </lineage>
</organism>
<dbReference type="PANTHER" id="PTHR38812:SF2">
    <property type="entry name" value="MU-LIKE PROPHAGE FLUMU PROTEIN GP42"/>
    <property type="match status" value="1"/>
</dbReference>
<accession>A0ABZ3IJJ7</accession>
<proteinExistence type="predicted"/>
<dbReference type="EMBL" id="CP155573">
    <property type="protein sequence ID" value="XFO65861.1"/>
    <property type="molecule type" value="Genomic_DNA"/>
</dbReference>
<name>A0ABZ3IJJ7_9FIRM</name>
<reference evidence="3" key="1">
    <citation type="submission" date="2024-05" db="EMBL/GenBank/DDBJ databases">
        <title>Isolation and characterization of Sporomusa carbonis sp. nov., a carboxydotrophic hydrogenogen in the genus of Sporomusa isolated from a charcoal burning pile.</title>
        <authorList>
            <person name="Boeer T."/>
            <person name="Rosenbaum F."/>
            <person name="Eysell L."/>
            <person name="Mueller V."/>
            <person name="Daniel R."/>
            <person name="Poehlein A."/>
        </authorList>
    </citation>
    <scope>NUCLEOTIDE SEQUENCE [LARGE SCALE GENOMIC DNA]</scope>
    <source>
        <strain evidence="3">DSM 10669</strain>
    </source>
</reference>
<dbReference type="InterPro" id="IPR053058">
    <property type="entry name" value="Mulikevirus_tape_measure"/>
</dbReference>
<dbReference type="PANTHER" id="PTHR38812">
    <property type="entry name" value="MU-LIKE PROPHAGE FLUMU PROTEIN GP42"/>
    <property type="match status" value="1"/>
</dbReference>
<evidence type="ECO:0000313" key="4">
    <source>
        <dbReference type="Proteomes" id="UP000216752"/>
    </source>
</evidence>
<gene>
    <name evidence="3" type="ORF">SPSIL_020080</name>
</gene>
<dbReference type="Pfam" id="PF20155">
    <property type="entry name" value="TMP_3"/>
    <property type="match status" value="1"/>
</dbReference>
<evidence type="ECO:0000256" key="1">
    <source>
        <dbReference type="SAM" id="MobiDB-lite"/>
    </source>
</evidence>
<evidence type="ECO:0000313" key="3">
    <source>
        <dbReference type="EMBL" id="XFO65861.1"/>
    </source>
</evidence>
<keyword evidence="4" id="KW-1185">Reference proteome</keyword>
<dbReference type="NCBIfam" id="TIGR02675">
    <property type="entry name" value="tape_meas_nterm"/>
    <property type="match status" value="1"/>
</dbReference>
<feature type="region of interest" description="Disordered" evidence="1">
    <location>
        <begin position="900"/>
        <end position="919"/>
    </location>
</feature>